<dbReference type="EMBL" id="LS974625">
    <property type="protein sequence ID" value="CAG7860763.1"/>
    <property type="molecule type" value="Genomic_DNA"/>
</dbReference>
<dbReference type="Proteomes" id="UP000694005">
    <property type="component" value="Chromosome A09"/>
</dbReference>
<dbReference type="Gramene" id="A09p12300.2_BraZ1">
    <property type="protein sequence ID" value="A09p12300.2_BraZ1.CDS"/>
    <property type="gene ID" value="A09g12300.2_BraZ1"/>
</dbReference>
<feature type="non-terminal residue" evidence="1">
    <location>
        <position position="47"/>
    </location>
</feature>
<protein>
    <submittedName>
        <fullName evidence="1">Uncharacterized protein</fullName>
    </submittedName>
</protein>
<reference evidence="1 2" key="1">
    <citation type="submission" date="2021-07" db="EMBL/GenBank/DDBJ databases">
        <authorList>
            <consortium name="Genoscope - CEA"/>
            <person name="William W."/>
        </authorList>
    </citation>
    <scope>NUCLEOTIDE SEQUENCE [LARGE SCALE GENOMIC DNA]</scope>
</reference>
<accession>A0A8D9CQE9</accession>
<proteinExistence type="predicted"/>
<gene>
    <name evidence="1" type="ORF">BRAPAZ1V2_A09P12300.2</name>
</gene>
<sequence length="47" mass="5065">KLTKSQAKQIAASLNMVKKLSLALSTQECGKTLGSDQRQYAGKKVVN</sequence>
<name>A0A8D9CQE9_BRACM</name>
<organism evidence="1 2">
    <name type="scientific">Brassica campestris</name>
    <name type="common">Field mustard</name>
    <dbReference type="NCBI Taxonomy" id="3711"/>
    <lineage>
        <taxon>Eukaryota</taxon>
        <taxon>Viridiplantae</taxon>
        <taxon>Streptophyta</taxon>
        <taxon>Embryophyta</taxon>
        <taxon>Tracheophyta</taxon>
        <taxon>Spermatophyta</taxon>
        <taxon>Magnoliopsida</taxon>
        <taxon>eudicotyledons</taxon>
        <taxon>Gunneridae</taxon>
        <taxon>Pentapetalae</taxon>
        <taxon>rosids</taxon>
        <taxon>malvids</taxon>
        <taxon>Brassicales</taxon>
        <taxon>Brassicaceae</taxon>
        <taxon>Brassiceae</taxon>
        <taxon>Brassica</taxon>
    </lineage>
</organism>
<dbReference type="AlphaFoldDB" id="A0A8D9CQE9"/>
<evidence type="ECO:0000313" key="2">
    <source>
        <dbReference type="Proteomes" id="UP000694005"/>
    </source>
</evidence>
<evidence type="ECO:0000313" key="1">
    <source>
        <dbReference type="EMBL" id="CAG7860763.1"/>
    </source>
</evidence>